<sequence>MPGSQSSTKSRIWSVDIPQLAFHSDLVLSALLGISALHLSALNPEDQRVAFAAQHYFDRAVSQHRLALGNVEHQDAEAILATAILICHHTWLASNSTPVEEPYVLPLQTYYMARGIQVLFDQMWPSLKGSAYLWYAEQGVGMDDGMPSHFDPFLVGMQQDLDSLSKTFDEPDVSPEAKEVYEKTVMEISFMCYAIINGAEQHHIQSRVATMPIRLPQLFLELVARKDARALALLARNIALLKVVENIWWLHGTGKTQQVAEHAITGIRNLIPPEWTWTMEWPVQIISGDEKMYERDIIEFGMG</sequence>
<dbReference type="GO" id="GO:0000981">
    <property type="term" value="F:DNA-binding transcription factor activity, RNA polymerase II-specific"/>
    <property type="evidence" value="ECO:0007669"/>
    <property type="project" value="TreeGrafter"/>
</dbReference>
<evidence type="ECO:0008006" key="3">
    <source>
        <dbReference type="Google" id="ProtNLM"/>
    </source>
</evidence>
<keyword evidence="2" id="KW-1185">Reference proteome</keyword>
<reference evidence="1 2" key="1">
    <citation type="submission" date="2018-05" db="EMBL/GenBank/DDBJ databases">
        <title>Genome sequencing and assembly of the regulated plant pathogen Lachnellula willkommii and related sister species for the development of diagnostic species identification markers.</title>
        <authorList>
            <person name="Giroux E."/>
            <person name="Bilodeau G."/>
        </authorList>
    </citation>
    <scope>NUCLEOTIDE SEQUENCE [LARGE SCALE GENOMIC DNA]</scope>
    <source>
        <strain evidence="1 2">CBS 160.35</strain>
    </source>
</reference>
<dbReference type="InterPro" id="IPR052400">
    <property type="entry name" value="Zn2-C6_fungal_TF"/>
</dbReference>
<dbReference type="Proteomes" id="UP000443090">
    <property type="component" value="Unassembled WGS sequence"/>
</dbReference>
<dbReference type="EMBL" id="QGMI01000067">
    <property type="protein sequence ID" value="TVY47937.1"/>
    <property type="molecule type" value="Genomic_DNA"/>
</dbReference>
<dbReference type="Pfam" id="PF11951">
    <property type="entry name" value="Fungal_trans_2"/>
    <property type="match status" value="1"/>
</dbReference>
<proteinExistence type="predicted"/>
<comment type="caution">
    <text evidence="1">The sequence shown here is derived from an EMBL/GenBank/DDBJ whole genome shotgun (WGS) entry which is preliminary data.</text>
</comment>
<dbReference type="OrthoDB" id="3546279at2759"/>
<accession>A0A8H8S6I4</accession>
<dbReference type="AlphaFoldDB" id="A0A8H8S6I4"/>
<name>A0A8H8S6I4_9HELO</name>
<evidence type="ECO:0000313" key="2">
    <source>
        <dbReference type="Proteomes" id="UP000443090"/>
    </source>
</evidence>
<gene>
    <name evidence="1" type="ORF">LOCC1_G001618</name>
</gene>
<protein>
    <recommendedName>
        <fullName evidence="3">Sterol uptake control protein</fullName>
    </recommendedName>
</protein>
<dbReference type="PANTHER" id="PTHR47657">
    <property type="entry name" value="STEROL REGULATORY ELEMENT-BINDING PROTEIN ECM22"/>
    <property type="match status" value="1"/>
</dbReference>
<organism evidence="1 2">
    <name type="scientific">Lachnellula occidentalis</name>
    <dbReference type="NCBI Taxonomy" id="215460"/>
    <lineage>
        <taxon>Eukaryota</taxon>
        <taxon>Fungi</taxon>
        <taxon>Dikarya</taxon>
        <taxon>Ascomycota</taxon>
        <taxon>Pezizomycotina</taxon>
        <taxon>Leotiomycetes</taxon>
        <taxon>Helotiales</taxon>
        <taxon>Lachnaceae</taxon>
        <taxon>Lachnellula</taxon>
    </lineage>
</organism>
<evidence type="ECO:0000313" key="1">
    <source>
        <dbReference type="EMBL" id="TVY47937.1"/>
    </source>
</evidence>
<dbReference type="InterPro" id="IPR021858">
    <property type="entry name" value="Fun_TF"/>
</dbReference>
<dbReference type="PANTHER" id="PTHR47657:SF14">
    <property type="entry name" value="ZN(2)-C6 FUNGAL-TYPE DOMAIN-CONTAINING PROTEIN"/>
    <property type="match status" value="1"/>
</dbReference>